<sequence length="453" mass="52545" precursor="true">MKKGWICFLLACHLGMAYGQKNVIDEIVWVVGDEAILLSDVEFQRLYMQNEGQRFDGDPYCIIPEQIAIQKLYLNQAKTDSVDVSESQVIRAVDQWITWAINQSGSKEKLEEYYNKKLPQIKEERKVMVREQQIVQEMQKKLVGKIKLTPSDVRRYFQHIPEDSLPMIPTTVEVQIITMEPKISFEETDAIKARLREFTEQVNSGKMEFSTLARLYSEDPGSASRGGEMGFLGKTSLLPEFANVAFNLSDPKRVSNIVETEYGYHIIQLIEKRGDRVNCRHILLRPRVSDKELNEATARMDSLYADIQSHKLTFEEAAMYLSFDKDTRNNKGLMVNQNYESSHAGTPKFEMQELPQDVSKVVYGMKVGELSKPFRMLTDKQKEVIAIVKLKARTDSHRANITDDYQVLKTLVENRKREELLKDWVIKQQKTTYVRIADGWRNCDFRYPGWIKE</sequence>
<dbReference type="PROSITE" id="PS01096">
    <property type="entry name" value="PPIC_PPIASE_1"/>
    <property type="match status" value="1"/>
</dbReference>
<accession>A0A1D3ULW7</accession>
<keyword evidence="2" id="KW-0697">Rotamase</keyword>
<evidence type="ECO:0000259" key="3">
    <source>
        <dbReference type="PROSITE" id="PS50198"/>
    </source>
</evidence>
<dbReference type="AlphaFoldDB" id="A0A1D3ULW7"/>
<reference evidence="4 7" key="2">
    <citation type="submission" date="2017-09" db="EMBL/GenBank/DDBJ databases">
        <title>Phase variable restriction modification systems are present in the genome sequences of periodontal pathogens Prevotella intermedia, Tannerella forsythia and Porphyromonas gingivalis.</title>
        <authorList>
            <person name="Haigh R.D."/>
            <person name="Crawford L."/>
            <person name="Ralph J."/>
            <person name="Wanford J."/>
            <person name="Vartoukian S.R."/>
            <person name="Hijazib K."/>
            <person name="Wade W."/>
            <person name="Oggioni M.R."/>
        </authorList>
    </citation>
    <scope>NUCLEOTIDE SEQUENCE [LARGE SCALE GENOMIC DNA]</scope>
    <source>
        <strain evidence="4 7">WW11663</strain>
    </source>
</reference>
<dbReference type="InterPro" id="IPR000297">
    <property type="entry name" value="PPIase_PpiC"/>
</dbReference>
<dbReference type="PROSITE" id="PS50198">
    <property type="entry name" value="PPIC_PPIASE_2"/>
    <property type="match status" value="2"/>
</dbReference>
<dbReference type="PANTHER" id="PTHR47637">
    <property type="entry name" value="CHAPERONE SURA"/>
    <property type="match status" value="1"/>
</dbReference>
<dbReference type="SUPFAM" id="SSF109998">
    <property type="entry name" value="Triger factor/SurA peptide-binding domain-like"/>
    <property type="match status" value="1"/>
</dbReference>
<dbReference type="EMBL" id="FMMM01000048">
    <property type="protein sequence ID" value="SCQ21129.1"/>
    <property type="molecule type" value="Genomic_DNA"/>
</dbReference>
<dbReference type="EC" id="5.2.1.8" evidence="5"/>
<dbReference type="OrthoDB" id="14196at2"/>
<dbReference type="Gene3D" id="3.10.50.40">
    <property type="match status" value="2"/>
</dbReference>
<dbReference type="InterPro" id="IPR027304">
    <property type="entry name" value="Trigger_fact/SurA_dom_sf"/>
</dbReference>
<evidence type="ECO:0000313" key="6">
    <source>
        <dbReference type="Proteomes" id="UP000182057"/>
    </source>
</evidence>
<evidence type="ECO:0000313" key="7">
    <source>
        <dbReference type="Proteomes" id="UP000219259"/>
    </source>
</evidence>
<evidence type="ECO:0000313" key="5">
    <source>
        <dbReference type="EMBL" id="SCQ21129.1"/>
    </source>
</evidence>
<keyword evidence="1" id="KW-0732">Signal</keyword>
<evidence type="ECO:0000256" key="2">
    <source>
        <dbReference type="PROSITE-ProRule" id="PRU00278"/>
    </source>
</evidence>
<dbReference type="Proteomes" id="UP000219259">
    <property type="component" value="Unassembled WGS sequence"/>
</dbReference>
<evidence type="ECO:0000256" key="1">
    <source>
        <dbReference type="ARBA" id="ARBA00022729"/>
    </source>
</evidence>
<keyword evidence="2 5" id="KW-0413">Isomerase</keyword>
<name>A0A1D3ULW7_TANFO</name>
<dbReference type="GO" id="GO:0003755">
    <property type="term" value="F:peptidyl-prolyl cis-trans isomerase activity"/>
    <property type="evidence" value="ECO:0007669"/>
    <property type="project" value="UniProtKB-KW"/>
</dbReference>
<dbReference type="InterPro" id="IPR050280">
    <property type="entry name" value="OMP_Chaperone_SurA"/>
</dbReference>
<dbReference type="EMBL" id="NSLJ01000038">
    <property type="protein sequence ID" value="PDP42768.1"/>
    <property type="molecule type" value="Genomic_DNA"/>
</dbReference>
<dbReference type="InterPro" id="IPR046357">
    <property type="entry name" value="PPIase_dom_sf"/>
</dbReference>
<dbReference type="Gene3D" id="1.10.4030.10">
    <property type="entry name" value="Porin chaperone SurA, peptide-binding domain"/>
    <property type="match status" value="1"/>
</dbReference>
<evidence type="ECO:0000313" key="4">
    <source>
        <dbReference type="EMBL" id="PDP42768.1"/>
    </source>
</evidence>
<dbReference type="PANTHER" id="PTHR47637:SF1">
    <property type="entry name" value="CHAPERONE SURA"/>
    <property type="match status" value="1"/>
</dbReference>
<gene>
    <name evidence="5" type="primary">surA_1</name>
    <name evidence="4" type="ORF">CLI86_11720</name>
    <name evidence="5" type="ORF">TFUB20_01272</name>
</gene>
<dbReference type="Proteomes" id="UP000182057">
    <property type="component" value="Unassembled WGS sequence"/>
</dbReference>
<dbReference type="SUPFAM" id="SSF54534">
    <property type="entry name" value="FKBP-like"/>
    <property type="match status" value="2"/>
</dbReference>
<feature type="domain" description="PpiC" evidence="3">
    <location>
        <begin position="274"/>
        <end position="375"/>
    </location>
</feature>
<dbReference type="InterPro" id="IPR023058">
    <property type="entry name" value="PPIase_PpiC_CS"/>
</dbReference>
<organism evidence="5 6">
    <name type="scientific">Tannerella forsythia</name>
    <name type="common">Bacteroides forsythus</name>
    <dbReference type="NCBI Taxonomy" id="28112"/>
    <lineage>
        <taxon>Bacteria</taxon>
        <taxon>Pseudomonadati</taxon>
        <taxon>Bacteroidota</taxon>
        <taxon>Bacteroidia</taxon>
        <taxon>Bacteroidales</taxon>
        <taxon>Tannerellaceae</taxon>
        <taxon>Tannerella</taxon>
    </lineage>
</organism>
<feature type="domain" description="PpiC" evidence="3">
    <location>
        <begin position="169"/>
        <end position="271"/>
    </location>
</feature>
<dbReference type="RefSeq" id="WP_046826169.1">
    <property type="nucleotide sequence ID" value="NZ_CALHNL010000028.1"/>
</dbReference>
<dbReference type="Pfam" id="PF00639">
    <property type="entry name" value="Rotamase"/>
    <property type="match status" value="2"/>
</dbReference>
<proteinExistence type="predicted"/>
<reference evidence="5 6" key="1">
    <citation type="submission" date="2016-09" db="EMBL/GenBank/DDBJ databases">
        <authorList>
            <person name="Capua I."/>
            <person name="De Benedictis P."/>
            <person name="Joannis T."/>
            <person name="Lombin L.H."/>
            <person name="Cattoli G."/>
        </authorList>
    </citation>
    <scope>NUCLEOTIDE SEQUENCE [LARGE SCALE GENOMIC DNA]</scope>
    <source>
        <strain evidence="5 6">UB20</strain>
    </source>
</reference>
<protein>
    <submittedName>
        <fullName evidence="5">Chaperone SurA</fullName>
        <ecNumber evidence="5">5.2.1.8</ecNumber>
    </submittedName>
    <submittedName>
        <fullName evidence="4">Peptidylprolyl isomerase</fullName>
    </submittedName>
</protein>